<dbReference type="EMBL" id="CAICTM010001102">
    <property type="protein sequence ID" value="CAB9520473.1"/>
    <property type="molecule type" value="Genomic_DNA"/>
</dbReference>
<name>A0A9N8EGS7_9STRA</name>
<gene>
    <name evidence="1" type="ORF">SEMRO_1104_G241871.1</name>
</gene>
<comment type="caution">
    <text evidence="1">The sequence shown here is derived from an EMBL/GenBank/DDBJ whole genome shotgun (WGS) entry which is preliminary data.</text>
</comment>
<proteinExistence type="predicted"/>
<keyword evidence="2" id="KW-1185">Reference proteome</keyword>
<dbReference type="Proteomes" id="UP001153069">
    <property type="component" value="Unassembled WGS sequence"/>
</dbReference>
<evidence type="ECO:0000313" key="2">
    <source>
        <dbReference type="Proteomes" id="UP001153069"/>
    </source>
</evidence>
<reference evidence="1" key="1">
    <citation type="submission" date="2020-06" db="EMBL/GenBank/DDBJ databases">
        <authorList>
            <consortium name="Plant Systems Biology data submission"/>
        </authorList>
    </citation>
    <scope>NUCLEOTIDE SEQUENCE</scope>
    <source>
        <strain evidence="1">D6</strain>
    </source>
</reference>
<protein>
    <submittedName>
        <fullName evidence="1">Uncharacterized protein</fullName>
    </submittedName>
</protein>
<dbReference type="AlphaFoldDB" id="A0A9N8EGS7"/>
<accession>A0A9N8EGS7</accession>
<organism evidence="1 2">
    <name type="scientific">Seminavis robusta</name>
    <dbReference type="NCBI Taxonomy" id="568900"/>
    <lineage>
        <taxon>Eukaryota</taxon>
        <taxon>Sar</taxon>
        <taxon>Stramenopiles</taxon>
        <taxon>Ochrophyta</taxon>
        <taxon>Bacillariophyta</taxon>
        <taxon>Bacillariophyceae</taxon>
        <taxon>Bacillariophycidae</taxon>
        <taxon>Naviculales</taxon>
        <taxon>Naviculaceae</taxon>
        <taxon>Seminavis</taxon>
    </lineage>
</organism>
<sequence>MTRHKSQVSLLATMQTQTVLGDWTLGEPALGEPAPAKVGAVGPSCWATGAFGPGVAELGDWTLGEPALGDYVVISHPAESLGSVSKTPFWECHMAVPKLSGV</sequence>
<evidence type="ECO:0000313" key="1">
    <source>
        <dbReference type="EMBL" id="CAB9520473.1"/>
    </source>
</evidence>